<name>A0A240C933_9STAP</name>
<accession>A0A240C933</accession>
<gene>
    <name evidence="3" type="primary">cdaR</name>
    <name evidence="2" type="ORF">GCM10007183_18660</name>
    <name evidence="3" type="ORF">SAMEA4412661_01951</name>
</gene>
<dbReference type="EMBL" id="BMCB01000013">
    <property type="protein sequence ID" value="GGA94768.1"/>
    <property type="molecule type" value="Genomic_DNA"/>
</dbReference>
<dbReference type="OrthoDB" id="9792148at2"/>
<reference evidence="2" key="4">
    <citation type="submission" date="2024-05" db="EMBL/GenBank/DDBJ databases">
        <authorList>
            <person name="Sun Q."/>
            <person name="Sedlacek I."/>
        </authorList>
    </citation>
    <scope>NUCLEOTIDE SEQUENCE</scope>
    <source>
        <strain evidence="2">CCM 4175</strain>
    </source>
</reference>
<reference evidence="5" key="3">
    <citation type="journal article" date="2019" name="Int. J. Syst. Evol. Microbiol.">
        <title>The Global Catalogue of Microorganisms (GCM) 10K type strain sequencing project: providing services to taxonomists for standard genome sequencing and annotation.</title>
        <authorList>
            <consortium name="The Broad Institute Genomics Platform"/>
            <consortium name="The Broad Institute Genome Sequencing Center for Infectious Disease"/>
            <person name="Wu L."/>
            <person name="Ma J."/>
        </authorList>
    </citation>
    <scope>NUCLEOTIDE SEQUENCE [LARGE SCALE GENOMIC DNA]</scope>
    <source>
        <strain evidence="5">CCM 4175</strain>
    </source>
</reference>
<dbReference type="KEGG" id="smus:C7J88_06390"/>
<dbReference type="PANTHER" id="PTHR33744:SF15">
    <property type="entry name" value="CARBOHYDRATE DIACID REGULATOR"/>
    <property type="match status" value="1"/>
</dbReference>
<proteinExistence type="predicted"/>
<evidence type="ECO:0000313" key="4">
    <source>
        <dbReference type="Proteomes" id="UP000243706"/>
    </source>
</evidence>
<organism evidence="3 4">
    <name type="scientific">Staphylococcus muscae</name>
    <dbReference type="NCBI Taxonomy" id="1294"/>
    <lineage>
        <taxon>Bacteria</taxon>
        <taxon>Bacillati</taxon>
        <taxon>Bacillota</taxon>
        <taxon>Bacilli</taxon>
        <taxon>Bacillales</taxon>
        <taxon>Staphylococcaceae</taxon>
        <taxon>Staphylococcus</taxon>
    </lineage>
</organism>
<keyword evidence="5" id="KW-1185">Reference proteome</keyword>
<dbReference type="InterPro" id="IPR051448">
    <property type="entry name" value="CdaR-like_regulators"/>
</dbReference>
<reference evidence="3 4" key="2">
    <citation type="submission" date="2017-06" db="EMBL/GenBank/DDBJ databases">
        <authorList>
            <consortium name="Pathogen Informatics"/>
        </authorList>
    </citation>
    <scope>NUCLEOTIDE SEQUENCE [LARGE SCALE GENOMIC DNA]</scope>
    <source>
        <strain evidence="3 4">NCTC13833</strain>
    </source>
</reference>
<evidence type="ECO:0000313" key="2">
    <source>
        <dbReference type="EMBL" id="GGA94768.1"/>
    </source>
</evidence>
<dbReference type="Proteomes" id="UP000652995">
    <property type="component" value="Unassembled WGS sequence"/>
</dbReference>
<dbReference type="PANTHER" id="PTHR33744">
    <property type="entry name" value="CARBOHYDRATE DIACID REGULATOR"/>
    <property type="match status" value="1"/>
</dbReference>
<dbReference type="AlphaFoldDB" id="A0A240C933"/>
<dbReference type="RefSeq" id="WP_095117894.1">
    <property type="nucleotide sequence ID" value="NZ_BMCB01000013.1"/>
</dbReference>
<reference evidence="2" key="1">
    <citation type="journal article" date="2014" name="Int. J. Syst. Evol. Microbiol.">
        <title>Complete genome of a new Firmicutes species belonging to the dominant human colonic microbiota ('Ruminococcus bicirculans') reveals two chromosomes and a selective capacity to utilize plant glucans.</title>
        <authorList>
            <consortium name="NISC Comparative Sequencing Program"/>
            <person name="Wegmann U."/>
            <person name="Louis P."/>
            <person name="Goesmann A."/>
            <person name="Henrissat B."/>
            <person name="Duncan S.H."/>
            <person name="Flint H.J."/>
        </authorList>
    </citation>
    <scope>NUCLEOTIDE SEQUENCE</scope>
    <source>
        <strain evidence="2">CCM 4175</strain>
    </source>
</reference>
<dbReference type="Proteomes" id="UP000243706">
    <property type="component" value="Chromosome 1"/>
</dbReference>
<dbReference type="InterPro" id="IPR008599">
    <property type="entry name" value="Diacid_rec"/>
</dbReference>
<sequence length="248" mass="28344">MVNQHWAQKVVKKVATIIKRNVQVTNQSGQIIATSNSKRLGEIHSAALHSIERHLPIEIEEQDLNFWKVKAPGIILPFEYNEKTYGALIISGPPEEVREFSHILKITAEFIIEQEFERSHRLKNEMSRTQTLSNLLFNRDHSVHSYNRKQIVEALGLNSRLAVATISIHSTSKSKISALKSVLSNWQLHDDDLLELTPQELIFIFKANTHRGNTQEELKHFIQNANVNILLGSSPHSIFPMMNILFSL</sequence>
<feature type="domain" description="Putative sugar diacid recognition" evidence="1">
    <location>
        <begin position="3"/>
        <end position="134"/>
    </location>
</feature>
<dbReference type="EMBL" id="LT906464">
    <property type="protein sequence ID" value="SNW04359.1"/>
    <property type="molecule type" value="Genomic_DNA"/>
</dbReference>
<evidence type="ECO:0000259" key="1">
    <source>
        <dbReference type="Pfam" id="PF05651"/>
    </source>
</evidence>
<evidence type="ECO:0000313" key="3">
    <source>
        <dbReference type="EMBL" id="SNW04359.1"/>
    </source>
</evidence>
<dbReference type="Pfam" id="PF05651">
    <property type="entry name" value="Diacid_rec"/>
    <property type="match status" value="1"/>
</dbReference>
<evidence type="ECO:0000313" key="5">
    <source>
        <dbReference type="Proteomes" id="UP000652995"/>
    </source>
</evidence>
<protein>
    <submittedName>
        <fullName evidence="3">Sugar diacid utilization regulator SdaR</fullName>
    </submittedName>
</protein>